<dbReference type="AlphaFoldDB" id="A0A6I6CZ82"/>
<dbReference type="HAMAP" id="MF_01401">
    <property type="entry name" value="MsrA"/>
    <property type="match status" value="1"/>
</dbReference>
<reference evidence="6 7" key="1">
    <citation type="submission" date="2019-11" db="EMBL/GenBank/DDBJ databases">
        <authorList>
            <person name="Zhang J."/>
            <person name="Sun C."/>
        </authorList>
    </citation>
    <scope>NUCLEOTIDE SEQUENCE [LARGE SCALE GENOMIC DNA]</scope>
    <source>
        <strain evidence="7">sp2</strain>
    </source>
</reference>
<feature type="domain" description="Peptide methionine sulphoxide reductase MsrA" evidence="5">
    <location>
        <begin position="6"/>
        <end position="150"/>
    </location>
</feature>
<gene>
    <name evidence="4 6" type="primary">msrA</name>
    <name evidence="6" type="ORF">GM160_03555</name>
</gene>
<comment type="similarity">
    <text evidence="4">Belongs to the MsrA Met sulfoxide reductase family.</text>
</comment>
<dbReference type="GO" id="GO:0008113">
    <property type="term" value="F:peptide-methionine (S)-S-oxide reductase activity"/>
    <property type="evidence" value="ECO:0007669"/>
    <property type="project" value="UniProtKB-UniRule"/>
</dbReference>
<comment type="catalytic activity">
    <reaction evidence="3 4">
        <text>[thioredoxin]-disulfide + L-methionine + H2O = L-methionine (S)-S-oxide + [thioredoxin]-dithiol</text>
        <dbReference type="Rhea" id="RHEA:19993"/>
        <dbReference type="Rhea" id="RHEA-COMP:10698"/>
        <dbReference type="Rhea" id="RHEA-COMP:10700"/>
        <dbReference type="ChEBI" id="CHEBI:15377"/>
        <dbReference type="ChEBI" id="CHEBI:29950"/>
        <dbReference type="ChEBI" id="CHEBI:50058"/>
        <dbReference type="ChEBI" id="CHEBI:57844"/>
        <dbReference type="ChEBI" id="CHEBI:58772"/>
        <dbReference type="EC" id="1.8.4.11"/>
    </reaction>
</comment>
<dbReference type="RefSeq" id="WP_136866669.1">
    <property type="nucleotide sequence ID" value="NZ_CP046415.1"/>
</dbReference>
<dbReference type="NCBIfam" id="TIGR00401">
    <property type="entry name" value="msrA"/>
    <property type="match status" value="1"/>
</dbReference>
<evidence type="ECO:0000313" key="6">
    <source>
        <dbReference type="EMBL" id="QGT79539.1"/>
    </source>
</evidence>
<evidence type="ECO:0000256" key="3">
    <source>
        <dbReference type="ARBA" id="ARBA00048782"/>
    </source>
</evidence>
<proteinExistence type="inferred from homology"/>
<dbReference type="KEGG" id="ghl:GM160_03555"/>
<dbReference type="Proteomes" id="UP000427716">
    <property type="component" value="Chromosome"/>
</dbReference>
<sequence>MQTDVATFAAGCFWGVEDRFRQVAGVIDVISGYTGGHVDHPDYRAVCSGETGHAEAVEVCFAPDRVDYETLVRAFFAMHDPTTPNRQGPDVGTQYRSAIFTHGDEQRAIAERVRDEAQTTIDRPIVTEITPASAFWPAEDYHQRYLEKRRAGAL</sequence>
<keyword evidence="1 4" id="KW-0560">Oxidoreductase</keyword>
<dbReference type="PANTHER" id="PTHR43774">
    <property type="entry name" value="PEPTIDE METHIONINE SULFOXIDE REDUCTASE"/>
    <property type="match status" value="1"/>
</dbReference>
<evidence type="ECO:0000256" key="2">
    <source>
        <dbReference type="ARBA" id="ARBA00047806"/>
    </source>
</evidence>
<comment type="function">
    <text evidence="4">Has an important function as a repair enzyme for proteins that have been inactivated by oxidation. Catalyzes the reversible oxidation-reduction of methionine sulfoxide in proteins to methionine.</text>
</comment>
<keyword evidence="7" id="KW-1185">Reference proteome</keyword>
<dbReference type="SUPFAM" id="SSF55068">
    <property type="entry name" value="Peptide methionine sulfoxide reductase"/>
    <property type="match status" value="1"/>
</dbReference>
<organism evidence="6 7">
    <name type="scientific">Guyparkeria halophila</name>
    <dbReference type="NCBI Taxonomy" id="47960"/>
    <lineage>
        <taxon>Bacteria</taxon>
        <taxon>Pseudomonadati</taxon>
        <taxon>Pseudomonadota</taxon>
        <taxon>Gammaproteobacteria</taxon>
        <taxon>Chromatiales</taxon>
        <taxon>Thioalkalibacteraceae</taxon>
        <taxon>Guyparkeria</taxon>
    </lineage>
</organism>
<comment type="catalytic activity">
    <reaction evidence="2 4">
        <text>L-methionyl-[protein] + [thioredoxin]-disulfide + H2O = L-methionyl-(S)-S-oxide-[protein] + [thioredoxin]-dithiol</text>
        <dbReference type="Rhea" id="RHEA:14217"/>
        <dbReference type="Rhea" id="RHEA-COMP:10698"/>
        <dbReference type="Rhea" id="RHEA-COMP:10700"/>
        <dbReference type="Rhea" id="RHEA-COMP:12313"/>
        <dbReference type="Rhea" id="RHEA-COMP:12315"/>
        <dbReference type="ChEBI" id="CHEBI:15377"/>
        <dbReference type="ChEBI" id="CHEBI:16044"/>
        <dbReference type="ChEBI" id="CHEBI:29950"/>
        <dbReference type="ChEBI" id="CHEBI:44120"/>
        <dbReference type="ChEBI" id="CHEBI:50058"/>
        <dbReference type="EC" id="1.8.4.11"/>
    </reaction>
</comment>
<accession>A0A6I6CZ82</accession>
<evidence type="ECO:0000259" key="5">
    <source>
        <dbReference type="Pfam" id="PF01625"/>
    </source>
</evidence>
<dbReference type="PANTHER" id="PTHR43774:SF1">
    <property type="entry name" value="PEPTIDE METHIONINE SULFOXIDE REDUCTASE MSRA 2"/>
    <property type="match status" value="1"/>
</dbReference>
<protein>
    <recommendedName>
        <fullName evidence="4">Peptide methionine sulfoxide reductase MsrA</fullName>
        <shortName evidence="4">Protein-methionine-S-oxide reductase</shortName>
        <ecNumber evidence="4">1.8.4.11</ecNumber>
    </recommendedName>
    <alternativeName>
        <fullName evidence="4">Peptide-methionine (S)-S-oxide reductase</fullName>
        <shortName evidence="4">Peptide Met(O) reductase</shortName>
    </alternativeName>
</protein>
<dbReference type="EMBL" id="CP046415">
    <property type="protein sequence ID" value="QGT79539.1"/>
    <property type="molecule type" value="Genomic_DNA"/>
</dbReference>
<dbReference type="InterPro" id="IPR002569">
    <property type="entry name" value="Met_Sox_Rdtase_MsrA_dom"/>
</dbReference>
<dbReference type="Gene3D" id="3.30.1060.10">
    <property type="entry name" value="Peptide methionine sulphoxide reductase MsrA"/>
    <property type="match status" value="1"/>
</dbReference>
<dbReference type="Pfam" id="PF01625">
    <property type="entry name" value="PMSR"/>
    <property type="match status" value="1"/>
</dbReference>
<dbReference type="EC" id="1.8.4.11" evidence="4"/>
<evidence type="ECO:0000256" key="1">
    <source>
        <dbReference type="ARBA" id="ARBA00023002"/>
    </source>
</evidence>
<name>A0A6I6CZ82_9GAMM</name>
<evidence type="ECO:0000256" key="4">
    <source>
        <dbReference type="HAMAP-Rule" id="MF_01401"/>
    </source>
</evidence>
<dbReference type="InterPro" id="IPR036509">
    <property type="entry name" value="Met_Sox_Rdtase_MsrA_sf"/>
</dbReference>
<evidence type="ECO:0000313" key="7">
    <source>
        <dbReference type="Proteomes" id="UP000427716"/>
    </source>
</evidence>
<feature type="active site" evidence="4">
    <location>
        <position position="12"/>
    </location>
</feature>